<comment type="caution">
    <text evidence="4">The sequence shown here is derived from an EMBL/GenBank/DDBJ whole genome shotgun (WGS) entry which is preliminary data.</text>
</comment>
<dbReference type="Gene3D" id="3.30.750.24">
    <property type="entry name" value="STAS domain"/>
    <property type="match status" value="1"/>
</dbReference>
<dbReference type="NCBIfam" id="TIGR00377">
    <property type="entry name" value="ant_ant_sig"/>
    <property type="match status" value="1"/>
</dbReference>
<dbReference type="Proteomes" id="UP000619376">
    <property type="component" value="Unassembled WGS sequence"/>
</dbReference>
<reference evidence="5" key="1">
    <citation type="journal article" date="2019" name="Int. J. Syst. Evol. Microbiol.">
        <title>The Global Catalogue of Microorganisms (GCM) 10K type strain sequencing project: providing services to taxonomists for standard genome sequencing and annotation.</title>
        <authorList>
            <consortium name="The Broad Institute Genomics Platform"/>
            <consortium name="The Broad Institute Genome Sequencing Center for Infectious Disease"/>
            <person name="Wu L."/>
            <person name="Ma J."/>
        </authorList>
    </citation>
    <scope>NUCLEOTIDE SEQUENCE [LARGE SCALE GENOMIC DNA]</scope>
    <source>
        <strain evidence="5">CGMCC 1.18437</strain>
    </source>
</reference>
<dbReference type="InterPro" id="IPR002645">
    <property type="entry name" value="STAS_dom"/>
</dbReference>
<evidence type="ECO:0000313" key="5">
    <source>
        <dbReference type="Proteomes" id="UP000619376"/>
    </source>
</evidence>
<dbReference type="PANTHER" id="PTHR33495:SF2">
    <property type="entry name" value="ANTI-SIGMA FACTOR ANTAGONIST TM_1081-RELATED"/>
    <property type="match status" value="1"/>
</dbReference>
<comment type="similarity">
    <text evidence="1 2">Belongs to the anti-sigma-factor antagonist family.</text>
</comment>
<feature type="domain" description="STAS" evidence="3">
    <location>
        <begin position="15"/>
        <end position="105"/>
    </location>
</feature>
<name>A0ABQ3JNV8_9DEIO</name>
<evidence type="ECO:0000259" key="3">
    <source>
        <dbReference type="PROSITE" id="PS50801"/>
    </source>
</evidence>
<dbReference type="PROSITE" id="PS50801">
    <property type="entry name" value="STAS"/>
    <property type="match status" value="1"/>
</dbReference>
<dbReference type="Pfam" id="PF01740">
    <property type="entry name" value="STAS"/>
    <property type="match status" value="1"/>
</dbReference>
<evidence type="ECO:0000256" key="1">
    <source>
        <dbReference type="ARBA" id="ARBA00009013"/>
    </source>
</evidence>
<organism evidence="4 5">
    <name type="scientific">Deinococcus metalli</name>
    <dbReference type="NCBI Taxonomy" id="1141878"/>
    <lineage>
        <taxon>Bacteria</taxon>
        <taxon>Thermotogati</taxon>
        <taxon>Deinococcota</taxon>
        <taxon>Deinococci</taxon>
        <taxon>Deinococcales</taxon>
        <taxon>Deinococcaceae</taxon>
        <taxon>Deinococcus</taxon>
    </lineage>
</organism>
<dbReference type="SUPFAM" id="SSF52091">
    <property type="entry name" value="SpoIIaa-like"/>
    <property type="match status" value="1"/>
</dbReference>
<evidence type="ECO:0000256" key="2">
    <source>
        <dbReference type="RuleBase" id="RU003749"/>
    </source>
</evidence>
<dbReference type="InterPro" id="IPR003658">
    <property type="entry name" value="Anti-sigma_ant"/>
</dbReference>
<accession>A0ABQ3JNV8</accession>
<dbReference type="InterPro" id="IPR036513">
    <property type="entry name" value="STAS_dom_sf"/>
</dbReference>
<keyword evidence="5" id="KW-1185">Reference proteome</keyword>
<gene>
    <name evidence="4" type="ORF">GCM10017781_23710</name>
</gene>
<dbReference type="CDD" id="cd07043">
    <property type="entry name" value="STAS_anti-anti-sigma_factors"/>
    <property type="match status" value="1"/>
</dbReference>
<dbReference type="PANTHER" id="PTHR33495">
    <property type="entry name" value="ANTI-SIGMA FACTOR ANTAGONIST TM_1081-RELATED-RELATED"/>
    <property type="match status" value="1"/>
</dbReference>
<proteinExistence type="inferred from homology"/>
<sequence>MNMTDPTPRPDGHALSVSGRLDAQTASAFRAALSSHVAAHRGHLYLDLADVSFMDSSALAGVVATLKALRARGDELRLTGAGPAVRELLSLTMLDRVLPLREDMA</sequence>
<evidence type="ECO:0000313" key="4">
    <source>
        <dbReference type="EMBL" id="GHF46482.1"/>
    </source>
</evidence>
<dbReference type="EMBL" id="BNAJ01000005">
    <property type="protein sequence ID" value="GHF46482.1"/>
    <property type="molecule type" value="Genomic_DNA"/>
</dbReference>
<protein>
    <recommendedName>
        <fullName evidence="2">Anti-sigma factor antagonist</fullName>
    </recommendedName>
</protein>